<evidence type="ECO:0000256" key="7">
    <source>
        <dbReference type="ARBA" id="ARBA00022833"/>
    </source>
</evidence>
<reference evidence="11 12" key="1">
    <citation type="journal article" date="2012" name="J. Bacteriol.">
        <title>Genome of Bacillus macauensis ZFHKF-1, a Long-Chain-Forming Bacterium.</title>
        <authorList>
            <person name="Cai L."/>
            <person name="Zhang T."/>
        </authorList>
    </citation>
    <scope>NUCLEOTIDE SEQUENCE [LARGE SCALE GENOMIC DNA]</scope>
    <source>
        <strain evidence="11 12">ZFHKF-1</strain>
    </source>
</reference>
<organism evidence="11 12">
    <name type="scientific">Fictibacillus macauensis ZFHKF-1</name>
    <dbReference type="NCBI Taxonomy" id="1196324"/>
    <lineage>
        <taxon>Bacteria</taxon>
        <taxon>Bacillati</taxon>
        <taxon>Bacillota</taxon>
        <taxon>Bacilli</taxon>
        <taxon>Bacillales</taxon>
        <taxon>Fictibacillaceae</taxon>
        <taxon>Fictibacillus</taxon>
    </lineage>
</organism>
<evidence type="ECO:0000256" key="10">
    <source>
        <dbReference type="PIRNR" id="PIRNR010130"/>
    </source>
</evidence>
<dbReference type="OrthoDB" id="9784365at2"/>
<dbReference type="GO" id="GO:0016747">
    <property type="term" value="F:acyltransferase activity, transferring groups other than amino-acyl groups"/>
    <property type="evidence" value="ECO:0007669"/>
    <property type="project" value="InterPro"/>
</dbReference>
<comment type="similarity">
    <text evidence="2 10">Belongs to the PduL family.</text>
</comment>
<evidence type="ECO:0000313" key="12">
    <source>
        <dbReference type="Proteomes" id="UP000004080"/>
    </source>
</evidence>
<keyword evidence="8 10" id="KW-0012">Acyltransferase</keyword>
<dbReference type="PATRIC" id="fig|1196324.3.peg.870"/>
<comment type="cofactor">
    <cofactor evidence="1">
        <name>Zn(2+)</name>
        <dbReference type="ChEBI" id="CHEBI:29105"/>
    </cofactor>
</comment>
<comment type="function">
    <text evidence="10">Involved in 1,2-propanediol (1,2-PD) degradation by catalyzing the conversion of propanoyl-CoA to propanoyl-phosphate.</text>
</comment>
<gene>
    <name evidence="11" type="ORF">A374_04284</name>
</gene>
<dbReference type="GO" id="GO:0046872">
    <property type="term" value="F:metal ion binding"/>
    <property type="evidence" value="ECO:0007669"/>
    <property type="project" value="UniProtKB-KW"/>
</dbReference>
<proteinExistence type="inferred from homology"/>
<evidence type="ECO:0000256" key="3">
    <source>
        <dbReference type="ARBA" id="ARBA00012206"/>
    </source>
</evidence>
<keyword evidence="12" id="KW-1185">Reference proteome</keyword>
<evidence type="ECO:0000313" key="11">
    <source>
        <dbReference type="EMBL" id="EIT86761.1"/>
    </source>
</evidence>
<comment type="caution">
    <text evidence="11">The sequence shown here is derived from an EMBL/GenBank/DDBJ whole genome shotgun (WGS) entry which is preliminary data.</text>
</comment>
<comment type="catalytic activity">
    <reaction evidence="9 10">
        <text>propanoyl-CoA + phosphate = propanoyl phosphate + CoA</text>
        <dbReference type="Rhea" id="RHEA:28046"/>
        <dbReference type="ChEBI" id="CHEBI:43474"/>
        <dbReference type="ChEBI" id="CHEBI:57287"/>
        <dbReference type="ChEBI" id="CHEBI:57392"/>
        <dbReference type="ChEBI" id="CHEBI:58933"/>
        <dbReference type="EC" id="2.3.1.222"/>
    </reaction>
</comment>
<dbReference type="PIRSF" id="PIRSF010130">
    <property type="entry name" value="PduL"/>
    <property type="match status" value="1"/>
</dbReference>
<comment type="pathway">
    <text evidence="10">Polyol metabolism; 1,2-propanediol degradation.</text>
</comment>
<keyword evidence="6" id="KW-0479">Metal-binding</keyword>
<dbReference type="PANTHER" id="PTHR39453:SF1">
    <property type="entry name" value="PHOSPHATE PROPANOYLTRANSFERASE"/>
    <property type="match status" value="1"/>
</dbReference>
<accession>I8J4Q3</accession>
<dbReference type="UniPathway" id="UPA00621"/>
<evidence type="ECO:0000256" key="4">
    <source>
        <dbReference type="ARBA" id="ARBA00020837"/>
    </source>
</evidence>
<dbReference type="RefSeq" id="WP_007200956.1">
    <property type="nucleotide sequence ID" value="NZ_AKKV01000020.1"/>
</dbReference>
<keyword evidence="5 10" id="KW-0808">Transferase</keyword>
<evidence type="ECO:0000256" key="8">
    <source>
        <dbReference type="ARBA" id="ARBA00023315"/>
    </source>
</evidence>
<dbReference type="PANTHER" id="PTHR39453">
    <property type="entry name" value="PHOSPHATE PROPANOYLTRANSFERASE"/>
    <property type="match status" value="1"/>
</dbReference>
<protein>
    <recommendedName>
        <fullName evidence="4 10">Phosphate propanoyltransferase</fullName>
        <ecNumber evidence="3 10">2.3.1.222</ecNumber>
    </recommendedName>
</protein>
<evidence type="ECO:0000256" key="5">
    <source>
        <dbReference type="ARBA" id="ARBA00022679"/>
    </source>
</evidence>
<dbReference type="Proteomes" id="UP000004080">
    <property type="component" value="Unassembled WGS sequence"/>
</dbReference>
<evidence type="ECO:0000256" key="9">
    <source>
        <dbReference type="ARBA" id="ARBA00047589"/>
    </source>
</evidence>
<dbReference type="STRING" id="1196324.A374_04284"/>
<evidence type="ECO:0000256" key="6">
    <source>
        <dbReference type="ARBA" id="ARBA00022723"/>
    </source>
</evidence>
<sequence length="216" mass="23430">MNEQMVRSIVEQVVHKLQEQTEQNSVPIAVSARHVHLSQEHVTILFGPQYELTHRADLSQPGQFAAEETVTIAGKKGSIERVRVLGPVRNATQVEISLTDALKIGIKPPLRQSGDIKGSASCVLIGPRGSIVLEEGVIVAQRHIHMSVEDGQRFNVADGEKVTVVISSERPVAFHDVLIRISDRYTCEMHIDTDEANAAAVSGVVTGTLLKGTTTS</sequence>
<dbReference type="GO" id="GO:0051144">
    <property type="term" value="P:1,2-propanediol catabolic process"/>
    <property type="evidence" value="ECO:0007669"/>
    <property type="project" value="UniProtKB-UniPathway"/>
</dbReference>
<keyword evidence="7" id="KW-0862">Zinc</keyword>
<dbReference type="eggNOG" id="COG4869">
    <property type="taxonomic scope" value="Bacteria"/>
</dbReference>
<evidence type="ECO:0000256" key="2">
    <source>
        <dbReference type="ARBA" id="ARBA00007342"/>
    </source>
</evidence>
<dbReference type="AlphaFoldDB" id="I8J4Q3"/>
<dbReference type="NCBIfam" id="NF011652">
    <property type="entry name" value="PRK15070.1"/>
    <property type="match status" value="1"/>
</dbReference>
<dbReference type="Pfam" id="PF06130">
    <property type="entry name" value="PTAC"/>
    <property type="match status" value="1"/>
</dbReference>
<dbReference type="EMBL" id="AKKV01000020">
    <property type="protein sequence ID" value="EIT86761.1"/>
    <property type="molecule type" value="Genomic_DNA"/>
</dbReference>
<name>I8J4Q3_9BACL</name>
<dbReference type="EC" id="2.3.1.222" evidence="3 10"/>
<evidence type="ECO:0000256" key="1">
    <source>
        <dbReference type="ARBA" id="ARBA00001947"/>
    </source>
</evidence>
<dbReference type="InterPro" id="IPR008300">
    <property type="entry name" value="PTAC"/>
</dbReference>